<organism evidence="1 2">
    <name type="scientific">Tetranychus urticae</name>
    <name type="common">Two-spotted spider mite</name>
    <dbReference type="NCBI Taxonomy" id="32264"/>
    <lineage>
        <taxon>Eukaryota</taxon>
        <taxon>Metazoa</taxon>
        <taxon>Ecdysozoa</taxon>
        <taxon>Arthropoda</taxon>
        <taxon>Chelicerata</taxon>
        <taxon>Arachnida</taxon>
        <taxon>Acari</taxon>
        <taxon>Acariformes</taxon>
        <taxon>Trombidiformes</taxon>
        <taxon>Prostigmata</taxon>
        <taxon>Eleutherengona</taxon>
        <taxon>Raphignathae</taxon>
        <taxon>Tetranychoidea</taxon>
        <taxon>Tetranychidae</taxon>
        <taxon>Tetranychus</taxon>
    </lineage>
</organism>
<name>T1KU13_TETUR</name>
<accession>T1KU13</accession>
<dbReference type="EnsemblMetazoa" id="tetur21g01740.1">
    <property type="protein sequence ID" value="tetur21g01740.1"/>
    <property type="gene ID" value="tetur21g01740"/>
</dbReference>
<proteinExistence type="predicted"/>
<dbReference type="Proteomes" id="UP000015104">
    <property type="component" value="Unassembled WGS sequence"/>
</dbReference>
<dbReference type="AlphaFoldDB" id="T1KU13"/>
<reference evidence="2" key="1">
    <citation type="submission" date="2011-08" db="EMBL/GenBank/DDBJ databases">
        <authorList>
            <person name="Rombauts S."/>
        </authorList>
    </citation>
    <scope>NUCLEOTIDE SEQUENCE</scope>
    <source>
        <strain evidence="2">London</strain>
    </source>
</reference>
<keyword evidence="2" id="KW-1185">Reference proteome</keyword>
<evidence type="ECO:0000313" key="1">
    <source>
        <dbReference type="EnsemblMetazoa" id="tetur21g01740.1"/>
    </source>
</evidence>
<evidence type="ECO:0000313" key="2">
    <source>
        <dbReference type="Proteomes" id="UP000015104"/>
    </source>
</evidence>
<sequence length="23" mass="2947">MFQLYFNHHHDQHVRSMNHHDTD</sequence>
<dbReference type="HOGENOM" id="CLU_3423479_0_0_1"/>
<reference evidence="1" key="2">
    <citation type="submission" date="2015-06" db="UniProtKB">
        <authorList>
            <consortium name="EnsemblMetazoa"/>
        </authorList>
    </citation>
    <scope>IDENTIFICATION</scope>
</reference>
<protein>
    <submittedName>
        <fullName evidence="1">Uncharacterized protein</fullName>
    </submittedName>
</protein>
<dbReference type="EMBL" id="CAEY01000548">
    <property type="status" value="NOT_ANNOTATED_CDS"/>
    <property type="molecule type" value="Genomic_DNA"/>
</dbReference>